<dbReference type="OrthoDB" id="4733511at2759"/>
<comment type="caution">
    <text evidence="1">The sequence shown here is derived from an EMBL/GenBank/DDBJ whole genome shotgun (WGS) entry which is preliminary data.</text>
</comment>
<organism evidence="1 2">
    <name type="scientific">Cudoniella acicularis</name>
    <dbReference type="NCBI Taxonomy" id="354080"/>
    <lineage>
        <taxon>Eukaryota</taxon>
        <taxon>Fungi</taxon>
        <taxon>Dikarya</taxon>
        <taxon>Ascomycota</taxon>
        <taxon>Pezizomycotina</taxon>
        <taxon>Leotiomycetes</taxon>
        <taxon>Helotiales</taxon>
        <taxon>Tricladiaceae</taxon>
        <taxon>Cudoniella</taxon>
    </lineage>
</organism>
<reference evidence="1 2" key="1">
    <citation type="submission" date="2020-03" db="EMBL/GenBank/DDBJ databases">
        <title>Draft Genome Sequence of Cudoniella acicularis.</title>
        <authorList>
            <person name="Buettner E."/>
            <person name="Kellner H."/>
        </authorList>
    </citation>
    <scope>NUCLEOTIDE SEQUENCE [LARGE SCALE GENOMIC DNA]</scope>
    <source>
        <strain evidence="1 2">DSM 108380</strain>
    </source>
</reference>
<protein>
    <submittedName>
        <fullName evidence="1">Uncharacterized protein</fullName>
    </submittedName>
</protein>
<dbReference type="Proteomes" id="UP000566819">
    <property type="component" value="Unassembled WGS sequence"/>
</dbReference>
<evidence type="ECO:0000313" key="1">
    <source>
        <dbReference type="EMBL" id="KAF4624766.1"/>
    </source>
</evidence>
<dbReference type="AlphaFoldDB" id="A0A8H4R8M1"/>
<keyword evidence="2" id="KW-1185">Reference proteome</keyword>
<proteinExistence type="predicted"/>
<accession>A0A8H4R8M1</accession>
<name>A0A8H4R8M1_9HELO</name>
<evidence type="ECO:0000313" key="2">
    <source>
        <dbReference type="Proteomes" id="UP000566819"/>
    </source>
</evidence>
<gene>
    <name evidence="1" type="ORF">G7Y89_g13403</name>
</gene>
<sequence length="139" mass="16227">MLEGMDAADAWRRHDLVTQWYEWCDHQYPGTKLLDWSDIALAAGEDVDIRLLIRGHSLAGYAILLFLEACYAVDKALCGTDAEALAKVKMWHMPQEMRVYKYLLSEKMMWWWANELAELETRSSLHFRIEYHSPGESET</sequence>
<dbReference type="EMBL" id="JAAMPI010001560">
    <property type="protein sequence ID" value="KAF4624766.1"/>
    <property type="molecule type" value="Genomic_DNA"/>
</dbReference>